<dbReference type="EMBL" id="CAAE01014999">
    <property type="protein sequence ID" value="CAG08534.1"/>
    <property type="molecule type" value="Genomic_DNA"/>
</dbReference>
<proteinExistence type="predicted"/>
<dbReference type="KEGG" id="tng:GSTEN00029538G001"/>
<gene>
    <name evidence="1" type="ORF">GSTENG00029538001</name>
</gene>
<dbReference type="AlphaFoldDB" id="Q4RSU8"/>
<evidence type="ECO:0000313" key="1">
    <source>
        <dbReference type="EMBL" id="CAG08534.1"/>
    </source>
</evidence>
<protein>
    <submittedName>
        <fullName evidence="1">(spotted green pufferfish) hypothetical protein</fullName>
    </submittedName>
</protein>
<accession>Q4RSU8</accession>
<organism evidence="1">
    <name type="scientific">Tetraodon nigroviridis</name>
    <name type="common">Spotted green pufferfish</name>
    <name type="synonym">Chelonodon nigroviridis</name>
    <dbReference type="NCBI Taxonomy" id="99883"/>
    <lineage>
        <taxon>Eukaryota</taxon>
        <taxon>Metazoa</taxon>
        <taxon>Chordata</taxon>
        <taxon>Craniata</taxon>
        <taxon>Vertebrata</taxon>
        <taxon>Euteleostomi</taxon>
        <taxon>Actinopterygii</taxon>
        <taxon>Neopterygii</taxon>
        <taxon>Teleostei</taxon>
        <taxon>Neoteleostei</taxon>
        <taxon>Acanthomorphata</taxon>
        <taxon>Eupercaria</taxon>
        <taxon>Tetraodontiformes</taxon>
        <taxon>Tetradontoidea</taxon>
        <taxon>Tetraodontidae</taxon>
        <taxon>Tetraodon</taxon>
    </lineage>
</organism>
<sequence>MEEIWPILGGEELGRGGLAVQRKGKRERG</sequence>
<reference evidence="1" key="1">
    <citation type="journal article" date="2004" name="Nature">
        <title>Genome duplication in the teleost fish Tetraodon nigroviridis reveals the early vertebrate proto-karyotype.</title>
        <authorList>
            <person name="Jaillon O."/>
            <person name="Aury J.-M."/>
            <person name="Brunet F."/>
            <person name="Petit J.-L."/>
            <person name="Stange-Thomann N."/>
            <person name="Mauceli E."/>
            <person name="Bouneau L."/>
            <person name="Fischer C."/>
            <person name="Ozouf-Costaz C."/>
            <person name="Bernot A."/>
            <person name="Nicaud S."/>
            <person name="Jaffe D."/>
            <person name="Fisher S."/>
            <person name="Lutfalla G."/>
            <person name="Dossat C."/>
            <person name="Segurens B."/>
            <person name="Dasilva C."/>
            <person name="Salanoubat M."/>
            <person name="Levy M."/>
            <person name="Boudet N."/>
            <person name="Castellano S."/>
            <person name="Anthouard V."/>
            <person name="Jubin C."/>
            <person name="Castelli V."/>
            <person name="Katinka M."/>
            <person name="Vacherie B."/>
            <person name="Biemont C."/>
            <person name="Skalli Z."/>
            <person name="Cattolico L."/>
            <person name="Poulain J."/>
            <person name="De Berardinis V."/>
            <person name="Cruaud C."/>
            <person name="Duprat S."/>
            <person name="Brottier P."/>
            <person name="Coutanceau J.-P."/>
            <person name="Gouzy J."/>
            <person name="Parra G."/>
            <person name="Lardier G."/>
            <person name="Chapple C."/>
            <person name="McKernan K.J."/>
            <person name="McEwan P."/>
            <person name="Bosak S."/>
            <person name="Kellis M."/>
            <person name="Volff J.-N."/>
            <person name="Guigo R."/>
            <person name="Zody M.C."/>
            <person name="Mesirov J."/>
            <person name="Lindblad-Toh K."/>
            <person name="Birren B."/>
            <person name="Nusbaum C."/>
            <person name="Kahn D."/>
            <person name="Robinson-Rechavi M."/>
            <person name="Laudet V."/>
            <person name="Schachter V."/>
            <person name="Quetier F."/>
            <person name="Saurin W."/>
            <person name="Scarpelli C."/>
            <person name="Wincker P."/>
            <person name="Lander E.S."/>
            <person name="Weissenbach J."/>
            <person name="Roest Crollius H."/>
        </authorList>
    </citation>
    <scope>NUCLEOTIDE SEQUENCE [LARGE SCALE GENOMIC DNA]</scope>
</reference>
<name>Q4RSU8_TETNG</name>
<reference evidence="1" key="2">
    <citation type="submission" date="2004-02" db="EMBL/GenBank/DDBJ databases">
        <authorList>
            <consortium name="Genoscope"/>
            <consortium name="Whitehead Institute Centre for Genome Research"/>
        </authorList>
    </citation>
    <scope>NUCLEOTIDE SEQUENCE</scope>
</reference>
<comment type="caution">
    <text evidence="1">The sequence shown here is derived from an EMBL/GenBank/DDBJ whole genome shotgun (WGS) entry which is preliminary data.</text>
</comment>